<dbReference type="Proteomes" id="UP000462055">
    <property type="component" value="Unassembled WGS sequence"/>
</dbReference>
<keyword evidence="1" id="KW-0436">Ligase</keyword>
<evidence type="ECO:0000313" key="6">
    <source>
        <dbReference type="Proteomes" id="UP000462055"/>
    </source>
</evidence>
<dbReference type="SMART" id="SM00836">
    <property type="entry name" value="DALR_1"/>
    <property type="match status" value="1"/>
</dbReference>
<evidence type="ECO:0000259" key="4">
    <source>
        <dbReference type="SMART" id="SM00836"/>
    </source>
</evidence>
<evidence type="ECO:0000313" key="5">
    <source>
        <dbReference type="EMBL" id="MWA06067.1"/>
    </source>
</evidence>
<feature type="domain" description="DALR anticodon binding" evidence="4">
    <location>
        <begin position="113"/>
        <end position="231"/>
    </location>
</feature>
<keyword evidence="2" id="KW-0547">Nucleotide-binding</keyword>
<dbReference type="EMBL" id="WBMS02000045">
    <property type="protein sequence ID" value="MWA06067.1"/>
    <property type="molecule type" value="Genomic_DNA"/>
</dbReference>
<keyword evidence="6" id="KW-1185">Reference proteome</keyword>
<dbReference type="AlphaFoldDB" id="A0A6I4MQB6"/>
<reference evidence="5" key="1">
    <citation type="submission" date="2019-12" db="EMBL/GenBank/DDBJ databases">
        <title>Actinomadura physcomitrii sp. nov., a novel actinomycete isolated from moss [Physcomitrium sphaericum (Ludw) Fuernr].</title>
        <authorList>
            <person name="Zhuang X."/>
        </authorList>
    </citation>
    <scope>NUCLEOTIDE SEQUENCE [LARGE SCALE GENOMIC DNA]</scope>
    <source>
        <strain evidence="5">LD22</strain>
    </source>
</reference>
<dbReference type="GO" id="GO:0004814">
    <property type="term" value="F:arginine-tRNA ligase activity"/>
    <property type="evidence" value="ECO:0007669"/>
    <property type="project" value="InterPro"/>
</dbReference>
<dbReference type="GO" id="GO:0006420">
    <property type="term" value="P:arginyl-tRNA aminoacylation"/>
    <property type="evidence" value="ECO:0007669"/>
    <property type="project" value="InterPro"/>
</dbReference>
<evidence type="ECO:0000256" key="3">
    <source>
        <dbReference type="ARBA" id="ARBA00022840"/>
    </source>
</evidence>
<name>A0A6I4MQB6_9ACTN</name>
<proteinExistence type="predicted"/>
<evidence type="ECO:0000256" key="2">
    <source>
        <dbReference type="ARBA" id="ARBA00022741"/>
    </source>
</evidence>
<accession>A0A6I4MQB6</accession>
<protein>
    <recommendedName>
        <fullName evidence="4">DALR anticodon binding domain-containing protein</fullName>
    </recommendedName>
</protein>
<dbReference type="SUPFAM" id="SSF47323">
    <property type="entry name" value="Anticodon-binding domain of a subclass of class I aminoacyl-tRNA synthetases"/>
    <property type="match status" value="1"/>
</dbReference>
<sequence>MTPAEVSDALVEAARGVVAEGGPAVEVPGEVLVLACGAGVFESPVGLVLGITPEAIAERVGGTVTGRGFVRVEVPAADVVEAILRDPGYGTARVPRFGWDDRPRSFENPGFSVRYAYARACWVGRWGAELGVGEGSLRDPEPAELRLVGVLGEVPGRAAQAEREGDARPLAFCLERVAGAYHDVHERCPAVPLGDEEPGAVHAGRAGLARAVRVALGNGLKMIGETPRERI</sequence>
<dbReference type="InterPro" id="IPR009080">
    <property type="entry name" value="tRNAsynth_Ia_anticodon-bd"/>
</dbReference>
<dbReference type="Gene3D" id="1.10.730.10">
    <property type="entry name" value="Isoleucyl-tRNA Synthetase, Domain 1"/>
    <property type="match status" value="1"/>
</dbReference>
<evidence type="ECO:0000256" key="1">
    <source>
        <dbReference type="ARBA" id="ARBA00022598"/>
    </source>
</evidence>
<dbReference type="GO" id="GO:0005524">
    <property type="term" value="F:ATP binding"/>
    <property type="evidence" value="ECO:0007669"/>
    <property type="project" value="UniProtKB-KW"/>
</dbReference>
<keyword evidence="3" id="KW-0067">ATP-binding</keyword>
<gene>
    <name evidence="5" type="ORF">F8568_038110</name>
</gene>
<dbReference type="InterPro" id="IPR008909">
    <property type="entry name" value="DALR_anticod-bd"/>
</dbReference>
<comment type="caution">
    <text evidence="5">The sequence shown here is derived from an EMBL/GenBank/DDBJ whole genome shotgun (WGS) entry which is preliminary data.</text>
</comment>
<dbReference type="Pfam" id="PF05746">
    <property type="entry name" value="DALR_1"/>
    <property type="match status" value="1"/>
</dbReference>
<organism evidence="5 6">
    <name type="scientific">Actinomadura physcomitrii</name>
    <dbReference type="NCBI Taxonomy" id="2650748"/>
    <lineage>
        <taxon>Bacteria</taxon>
        <taxon>Bacillati</taxon>
        <taxon>Actinomycetota</taxon>
        <taxon>Actinomycetes</taxon>
        <taxon>Streptosporangiales</taxon>
        <taxon>Thermomonosporaceae</taxon>
        <taxon>Actinomadura</taxon>
    </lineage>
</organism>